<evidence type="ECO:0000313" key="26">
    <source>
        <dbReference type="EMBL" id="CAL5083068.1"/>
    </source>
</evidence>
<gene>
    <name evidence="26" type="ORF">URODEC1_LOCUS109704</name>
</gene>
<dbReference type="Gene3D" id="1.10.520.10">
    <property type="match status" value="1"/>
</dbReference>
<feature type="site" description="Transition state stabilizer" evidence="21">
    <location>
        <position position="121"/>
    </location>
</feature>
<dbReference type="EMBL" id="OZ075117">
    <property type="protein sequence ID" value="CAL5083068.1"/>
    <property type="molecule type" value="Genomic_DNA"/>
</dbReference>
<sequence length="379" mass="40028">MRTFLALSALLLLLVATSVAANGYGGNSASPGAGDGYGGGDAPAAADGYGGRDDASSGPKGNGGGDGGEGGVYHKAAYEKPVDGLDAGFYRKSCPDMEGIVQRAVRKAVDADYTLAASLIRLFFHDFAVEGTDASILIDVPGQSEKYAEASKTLRGFELIEEIKAELEAKCHATVSCADILTAAARDAATAAGVPYWPLKYGRRDGKDSVAGEADRRVPMGGQSVTDLVRFFESNGLTIMDLVVLSGAHTIGCASCGAVRPALCKLKGGAAAMERRYADFLRRKCGAGGEGEYVELDGETPTEFDNQYYKNLMRGRGVLDTDMKLLPDSRTEGLVRAFANQPSQVFEHQFAQSMRKLGEAQVLTGNEGEVRRKCSAVNY</sequence>
<keyword evidence="7 23" id="KW-0575">Peroxidase</keyword>
<keyword evidence="27" id="KW-1185">Reference proteome</keyword>
<keyword evidence="10 23" id="KW-0732">Signal</keyword>
<keyword evidence="15" id="KW-0325">Glycoprotein</keyword>
<feature type="binding site" evidence="20">
    <location>
        <position position="145"/>
    </location>
    <ligand>
        <name>Ca(2+)</name>
        <dbReference type="ChEBI" id="CHEBI:29108"/>
        <label>1</label>
    </ligand>
</feature>
<comment type="similarity">
    <text evidence="23">Belongs to the peroxidase family. Classical plant (class III) peroxidase subfamily.</text>
</comment>
<reference evidence="26" key="1">
    <citation type="submission" date="2024-10" db="EMBL/GenBank/DDBJ databases">
        <authorList>
            <person name="Ryan C."/>
        </authorList>
    </citation>
    <scope>NUCLEOTIDE SEQUENCE [LARGE SCALE GENOMIC DNA]</scope>
</reference>
<feature type="disulfide bond" evidence="22">
    <location>
        <begin position="177"/>
        <end position="374"/>
    </location>
</feature>
<evidence type="ECO:0000256" key="4">
    <source>
        <dbReference type="ARBA" id="ARBA00006873"/>
    </source>
</evidence>
<evidence type="ECO:0000256" key="18">
    <source>
        <dbReference type="PIRSR" id="PIRSR600823-1"/>
    </source>
</evidence>
<evidence type="ECO:0000256" key="1">
    <source>
        <dbReference type="ARBA" id="ARBA00000189"/>
    </source>
</evidence>
<feature type="binding site" evidence="20">
    <location>
        <position position="133"/>
    </location>
    <ligand>
        <name>Ca(2+)</name>
        <dbReference type="ChEBI" id="CHEBI:29108"/>
        <label>1</label>
    </ligand>
</feature>
<comment type="catalytic activity">
    <reaction evidence="1 23">
        <text>2 a phenolic donor + H2O2 = 2 a phenolic radical donor + 2 H2O</text>
        <dbReference type="Rhea" id="RHEA:56136"/>
        <dbReference type="ChEBI" id="CHEBI:15377"/>
        <dbReference type="ChEBI" id="CHEBI:16240"/>
        <dbReference type="ChEBI" id="CHEBI:139520"/>
        <dbReference type="ChEBI" id="CHEBI:139521"/>
        <dbReference type="EC" id="1.11.1.7"/>
    </reaction>
</comment>
<organism evidence="26 27">
    <name type="scientific">Urochloa decumbens</name>
    <dbReference type="NCBI Taxonomy" id="240449"/>
    <lineage>
        <taxon>Eukaryota</taxon>
        <taxon>Viridiplantae</taxon>
        <taxon>Streptophyta</taxon>
        <taxon>Embryophyta</taxon>
        <taxon>Tracheophyta</taxon>
        <taxon>Spermatophyta</taxon>
        <taxon>Magnoliopsida</taxon>
        <taxon>Liliopsida</taxon>
        <taxon>Poales</taxon>
        <taxon>Poaceae</taxon>
        <taxon>PACMAD clade</taxon>
        <taxon>Panicoideae</taxon>
        <taxon>Panicodae</taxon>
        <taxon>Paniceae</taxon>
        <taxon>Melinidinae</taxon>
        <taxon>Urochloa</taxon>
    </lineage>
</organism>
<feature type="binding site" evidence="20">
    <location>
        <position position="250"/>
    </location>
    <ligand>
        <name>Ca(2+)</name>
        <dbReference type="ChEBI" id="CHEBI:29108"/>
        <label>2</label>
    </ligand>
</feature>
<keyword evidence="13 20" id="KW-0408">Iron</keyword>
<dbReference type="Pfam" id="PF00141">
    <property type="entry name" value="peroxidase"/>
    <property type="match status" value="1"/>
</dbReference>
<evidence type="ECO:0000256" key="11">
    <source>
        <dbReference type="ARBA" id="ARBA00022837"/>
    </source>
</evidence>
<feature type="signal peptide" evidence="23">
    <location>
        <begin position="1"/>
        <end position="21"/>
    </location>
</feature>
<evidence type="ECO:0000256" key="9">
    <source>
        <dbReference type="ARBA" id="ARBA00022723"/>
    </source>
</evidence>
<keyword evidence="6 23" id="KW-0964">Secreted</keyword>
<dbReference type="GO" id="GO:0006979">
    <property type="term" value="P:response to oxidative stress"/>
    <property type="evidence" value="ECO:0007669"/>
    <property type="project" value="UniProtKB-UniRule"/>
</dbReference>
<feature type="region of interest" description="Disordered" evidence="24">
    <location>
        <begin position="44"/>
        <end position="68"/>
    </location>
</feature>
<evidence type="ECO:0000256" key="6">
    <source>
        <dbReference type="ARBA" id="ARBA00022525"/>
    </source>
</evidence>
<feature type="binding site" evidence="20">
    <location>
        <position position="300"/>
    </location>
    <ligand>
        <name>Ca(2+)</name>
        <dbReference type="ChEBI" id="CHEBI:29108"/>
        <label>2</label>
    </ligand>
</feature>
<dbReference type="InterPro" id="IPR000823">
    <property type="entry name" value="Peroxidase_pln"/>
</dbReference>
<comment type="function">
    <text evidence="2">Removal of H(2)O(2), oxidation of toxic reductants, biosynthesis and degradation of lignin, suberization, auxin catabolism, response to environmental stresses such as wounding, pathogen attack and oxidative stress. These functions might be dependent on each isozyme/isoform in each plant tissue.</text>
</comment>
<evidence type="ECO:0000256" key="21">
    <source>
        <dbReference type="PIRSR" id="PIRSR600823-4"/>
    </source>
</evidence>
<dbReference type="InterPro" id="IPR033905">
    <property type="entry name" value="Secretory_peroxidase"/>
</dbReference>
<keyword evidence="8 23" id="KW-0349">Heme</keyword>
<dbReference type="PANTHER" id="PTHR31517">
    <property type="match status" value="1"/>
</dbReference>
<evidence type="ECO:0000256" key="17">
    <source>
        <dbReference type="ARBA" id="ARBA00023324"/>
    </source>
</evidence>
<evidence type="ECO:0000256" key="8">
    <source>
        <dbReference type="ARBA" id="ARBA00022617"/>
    </source>
</evidence>
<protein>
    <recommendedName>
        <fullName evidence="5 23">Peroxidase</fullName>
        <ecNumber evidence="5 23">1.11.1.7</ecNumber>
    </recommendedName>
</protein>
<dbReference type="PANTHER" id="PTHR31517:SF17">
    <property type="entry name" value="PEROXIDASE 6"/>
    <property type="match status" value="1"/>
</dbReference>
<feature type="binding site" evidence="20">
    <location>
        <position position="126"/>
    </location>
    <ligand>
        <name>Ca(2+)</name>
        <dbReference type="ChEBI" id="CHEBI:29108"/>
        <label>1</label>
    </ligand>
</feature>
<dbReference type="AlphaFoldDB" id="A0ABC9FXY3"/>
<feature type="binding site" evidence="20">
    <location>
        <position position="135"/>
    </location>
    <ligand>
        <name>Ca(2+)</name>
        <dbReference type="ChEBI" id="CHEBI:29108"/>
        <label>1</label>
    </ligand>
</feature>
<evidence type="ECO:0000259" key="25">
    <source>
        <dbReference type="PROSITE" id="PS50873"/>
    </source>
</evidence>
<dbReference type="InterPro" id="IPR010255">
    <property type="entry name" value="Haem_peroxidase_sf"/>
</dbReference>
<dbReference type="PRINTS" id="PR00458">
    <property type="entry name" value="PEROXIDASE"/>
</dbReference>
<accession>A0ABC9FXY3</accession>
<dbReference type="PROSITE" id="PS50873">
    <property type="entry name" value="PEROXIDASE_4"/>
    <property type="match status" value="1"/>
</dbReference>
<dbReference type="FunFam" id="1.10.420.10:FF:000001">
    <property type="entry name" value="Peroxidase"/>
    <property type="match status" value="1"/>
</dbReference>
<comment type="cofactor">
    <cofactor evidence="20 23">
        <name>Ca(2+)</name>
        <dbReference type="ChEBI" id="CHEBI:29108"/>
    </cofactor>
    <text evidence="20 23">Binds 2 calcium ions per subunit.</text>
</comment>
<evidence type="ECO:0000313" key="27">
    <source>
        <dbReference type="Proteomes" id="UP001497457"/>
    </source>
</evidence>
<keyword evidence="14 22" id="KW-1015">Disulfide bond</keyword>
<comment type="similarity">
    <text evidence="4">Belongs to the peroxidase family. Ascorbate peroxidase subfamily.</text>
</comment>
<dbReference type="PRINTS" id="PR00461">
    <property type="entry name" value="PLPEROXIDASE"/>
</dbReference>
<evidence type="ECO:0000256" key="5">
    <source>
        <dbReference type="ARBA" id="ARBA00012313"/>
    </source>
</evidence>
<evidence type="ECO:0000256" key="19">
    <source>
        <dbReference type="PIRSR" id="PIRSR600823-2"/>
    </source>
</evidence>
<keyword evidence="16" id="KW-0873">Pyrrolidone carboxylic acid</keyword>
<feature type="binding site" evidence="20">
    <location>
        <position position="305"/>
    </location>
    <ligand>
        <name>Ca(2+)</name>
        <dbReference type="ChEBI" id="CHEBI:29108"/>
        <label>2</label>
    </ligand>
</feature>
<evidence type="ECO:0000256" key="2">
    <source>
        <dbReference type="ARBA" id="ARBA00002322"/>
    </source>
</evidence>
<evidence type="ECO:0000256" key="16">
    <source>
        <dbReference type="ARBA" id="ARBA00023283"/>
    </source>
</evidence>
<feature type="disulfide bond" evidence="22">
    <location>
        <begin position="94"/>
        <end position="171"/>
    </location>
</feature>
<dbReference type="PROSITE" id="PS00435">
    <property type="entry name" value="PEROXIDASE_1"/>
    <property type="match status" value="1"/>
</dbReference>
<evidence type="ECO:0000256" key="20">
    <source>
        <dbReference type="PIRSR" id="PIRSR600823-3"/>
    </source>
</evidence>
<dbReference type="Proteomes" id="UP001497457">
    <property type="component" value="Chromosome 7b"/>
</dbReference>
<evidence type="ECO:0000256" key="22">
    <source>
        <dbReference type="PIRSR" id="PIRSR600823-5"/>
    </source>
</evidence>
<evidence type="ECO:0000256" key="13">
    <source>
        <dbReference type="ARBA" id="ARBA00023004"/>
    </source>
</evidence>
<dbReference type="InterPro" id="IPR002016">
    <property type="entry name" value="Haem_peroxidase"/>
</dbReference>
<proteinExistence type="inferred from homology"/>
<keyword evidence="12 23" id="KW-0560">Oxidoreductase</keyword>
<feature type="disulfide bond" evidence="22">
    <location>
        <begin position="256"/>
        <end position="285"/>
    </location>
</feature>
<dbReference type="GO" id="GO:0042744">
    <property type="term" value="P:hydrogen peroxide catabolic process"/>
    <property type="evidence" value="ECO:0007669"/>
    <property type="project" value="UniProtKB-KW"/>
</dbReference>
<evidence type="ECO:0000256" key="12">
    <source>
        <dbReference type="ARBA" id="ARBA00023002"/>
    </source>
</evidence>
<feature type="binding site" evidence="20">
    <location>
        <position position="129"/>
    </location>
    <ligand>
        <name>Ca(2+)</name>
        <dbReference type="ChEBI" id="CHEBI:29108"/>
        <label>1</label>
    </ligand>
</feature>
<dbReference type="EC" id="1.11.1.7" evidence="5 23"/>
<dbReference type="Gene3D" id="1.10.420.10">
    <property type="entry name" value="Peroxidase, domain 2"/>
    <property type="match status" value="1"/>
</dbReference>
<comment type="cofactor">
    <cofactor evidence="20 23">
        <name>heme b</name>
        <dbReference type="ChEBI" id="CHEBI:60344"/>
    </cofactor>
    <text evidence="20 23">Binds 1 heme b (iron(II)-protoporphyrin IX) group per subunit.</text>
</comment>
<dbReference type="GO" id="GO:0020037">
    <property type="term" value="F:heme binding"/>
    <property type="evidence" value="ECO:0007669"/>
    <property type="project" value="UniProtKB-UniRule"/>
</dbReference>
<dbReference type="InterPro" id="IPR019793">
    <property type="entry name" value="Peroxidases_heam-ligand_BS"/>
</dbReference>
<evidence type="ECO:0000256" key="23">
    <source>
        <dbReference type="RuleBase" id="RU362060"/>
    </source>
</evidence>
<evidence type="ECO:0000256" key="14">
    <source>
        <dbReference type="ARBA" id="ARBA00023157"/>
    </source>
</evidence>
<feature type="chain" id="PRO_5044534630" description="Peroxidase" evidence="23">
    <location>
        <begin position="22"/>
        <end position="379"/>
    </location>
</feature>
<feature type="binding site" evidence="19">
    <location>
        <position position="219"/>
    </location>
    <ligand>
        <name>substrate</name>
    </ligand>
</feature>
<comment type="subcellular location">
    <subcellularLocation>
        <location evidence="3 23">Secreted</location>
    </subcellularLocation>
</comment>
<keyword evidence="9 20" id="KW-0479">Metal-binding</keyword>
<dbReference type="GO" id="GO:0046872">
    <property type="term" value="F:metal ion binding"/>
    <property type="evidence" value="ECO:0007669"/>
    <property type="project" value="UniProtKB-UniRule"/>
</dbReference>
<name>A0ABC9FXY3_9POAL</name>
<keyword evidence="11 20" id="KW-0106">Calcium</keyword>
<feature type="binding site" description="axial binding residue" evidence="20">
    <location>
        <position position="249"/>
    </location>
    <ligand>
        <name>heme b</name>
        <dbReference type="ChEBI" id="CHEBI:60344"/>
    </ligand>
    <ligandPart>
        <name>Fe</name>
        <dbReference type="ChEBI" id="CHEBI:18248"/>
    </ligandPart>
</feature>
<keyword evidence="17 23" id="KW-0376">Hydrogen peroxide</keyword>
<feature type="active site" description="Proton acceptor" evidence="18">
    <location>
        <position position="125"/>
    </location>
</feature>
<dbReference type="GO" id="GO:0005576">
    <property type="term" value="C:extracellular region"/>
    <property type="evidence" value="ECO:0007669"/>
    <property type="project" value="UniProtKB-SubCell"/>
</dbReference>
<evidence type="ECO:0000256" key="10">
    <source>
        <dbReference type="ARBA" id="ARBA00022729"/>
    </source>
</evidence>
<evidence type="ECO:0000256" key="24">
    <source>
        <dbReference type="SAM" id="MobiDB-lite"/>
    </source>
</evidence>
<evidence type="ECO:0000256" key="3">
    <source>
        <dbReference type="ARBA" id="ARBA00004613"/>
    </source>
</evidence>
<feature type="binding site" evidence="20">
    <location>
        <position position="131"/>
    </location>
    <ligand>
        <name>Ca(2+)</name>
        <dbReference type="ChEBI" id="CHEBI:29108"/>
        <label>1</label>
    </ligand>
</feature>
<dbReference type="SUPFAM" id="SSF48113">
    <property type="entry name" value="Heme-dependent peroxidases"/>
    <property type="match status" value="1"/>
</dbReference>
<evidence type="ECO:0000256" key="15">
    <source>
        <dbReference type="ARBA" id="ARBA00023180"/>
    </source>
</evidence>
<dbReference type="GO" id="GO:0140825">
    <property type="term" value="F:lactoperoxidase activity"/>
    <property type="evidence" value="ECO:0007669"/>
    <property type="project" value="UniProtKB-EC"/>
</dbReference>
<dbReference type="CDD" id="cd00693">
    <property type="entry name" value="secretory_peroxidase"/>
    <property type="match status" value="1"/>
</dbReference>
<evidence type="ECO:0000256" key="7">
    <source>
        <dbReference type="ARBA" id="ARBA00022559"/>
    </source>
</evidence>
<dbReference type="FunFam" id="1.10.520.10:FF:000006">
    <property type="entry name" value="Peroxidase"/>
    <property type="match status" value="1"/>
</dbReference>
<feature type="domain" description="Plant heme peroxidase family profile" evidence="25">
    <location>
        <begin position="84"/>
        <end position="378"/>
    </location>
</feature>
<feature type="binding site" evidence="20">
    <location>
        <position position="297"/>
    </location>
    <ligand>
        <name>Ca(2+)</name>
        <dbReference type="ChEBI" id="CHEBI:29108"/>
        <label>2</label>
    </ligand>
</feature>